<protein>
    <recommendedName>
        <fullName evidence="6">chitin deacetylase</fullName>
        <ecNumber evidence="6">3.5.1.41</ecNumber>
    </recommendedName>
</protein>
<organism evidence="10 11">
    <name type="scientific">Saitoella complicata (strain BCRC 22490 / CBS 7301 / JCM 7358 / NBRC 10748 / NRRL Y-17804)</name>
    <dbReference type="NCBI Taxonomy" id="698492"/>
    <lineage>
        <taxon>Eukaryota</taxon>
        <taxon>Fungi</taxon>
        <taxon>Dikarya</taxon>
        <taxon>Ascomycota</taxon>
        <taxon>Taphrinomycotina</taxon>
        <taxon>Taphrinomycotina incertae sedis</taxon>
        <taxon>Saitoella</taxon>
    </lineage>
</organism>
<dbReference type="GO" id="GO:0016020">
    <property type="term" value="C:membrane"/>
    <property type="evidence" value="ECO:0007669"/>
    <property type="project" value="TreeGrafter"/>
</dbReference>
<dbReference type="Gene3D" id="3.20.20.370">
    <property type="entry name" value="Glycoside hydrolase/deacetylase"/>
    <property type="match status" value="1"/>
</dbReference>
<keyword evidence="4" id="KW-0119">Carbohydrate metabolism</keyword>
<keyword evidence="5" id="KW-0170">Cobalt</keyword>
<dbReference type="InterPro" id="IPR011330">
    <property type="entry name" value="Glyco_hydro/deAcase_b/a-brl"/>
</dbReference>
<evidence type="ECO:0000256" key="1">
    <source>
        <dbReference type="ARBA" id="ARBA00001941"/>
    </source>
</evidence>
<evidence type="ECO:0000256" key="6">
    <source>
        <dbReference type="ARBA" id="ARBA00024056"/>
    </source>
</evidence>
<reference evidence="10 11" key="2">
    <citation type="journal article" date="2014" name="J. Gen. Appl. Microbiol.">
        <title>The early diverging ascomycetous budding yeast Saitoella complicata has three histone deacetylases belonging to the Clr6, Hos2, and Rpd3 lineages.</title>
        <authorList>
            <person name="Nishida H."/>
            <person name="Matsumoto T."/>
            <person name="Kondo S."/>
            <person name="Hamamoto M."/>
            <person name="Yoshikawa H."/>
        </authorList>
    </citation>
    <scope>NUCLEOTIDE SEQUENCE [LARGE SCALE GENOMIC DNA]</scope>
    <source>
        <strain evidence="10 11">NRRL Y-17804</strain>
    </source>
</reference>
<reference evidence="10 11" key="3">
    <citation type="journal article" date="2015" name="Genome Announc.">
        <title>Draft Genome Sequence of the Archiascomycetous Yeast Saitoella complicata.</title>
        <authorList>
            <person name="Yamauchi K."/>
            <person name="Kondo S."/>
            <person name="Hamamoto M."/>
            <person name="Takahashi Y."/>
            <person name="Ogura Y."/>
            <person name="Hayashi T."/>
            <person name="Nishida H."/>
        </authorList>
    </citation>
    <scope>NUCLEOTIDE SEQUENCE [LARGE SCALE GENOMIC DNA]</scope>
    <source>
        <strain evidence="10 11">NRRL Y-17804</strain>
    </source>
</reference>
<evidence type="ECO:0000313" key="10">
    <source>
        <dbReference type="EMBL" id="GAO47116.1"/>
    </source>
</evidence>
<evidence type="ECO:0000259" key="9">
    <source>
        <dbReference type="PROSITE" id="PS51677"/>
    </source>
</evidence>
<dbReference type="CDD" id="cd10917">
    <property type="entry name" value="CE4_NodB_like_6s_7s"/>
    <property type="match status" value="1"/>
</dbReference>
<dbReference type="AlphaFoldDB" id="A0A0E9NBN9"/>
<comment type="cofactor">
    <cofactor evidence="1">
        <name>Co(2+)</name>
        <dbReference type="ChEBI" id="CHEBI:48828"/>
    </cofactor>
</comment>
<dbReference type="STRING" id="698492.A0A0E9NBN9"/>
<accession>A0A0E9NBN9</accession>
<evidence type="ECO:0000256" key="7">
    <source>
        <dbReference type="ARBA" id="ARBA00048494"/>
    </source>
</evidence>
<feature type="signal peptide" evidence="8">
    <location>
        <begin position="1"/>
        <end position="22"/>
    </location>
</feature>
<gene>
    <name evidence="10" type="ORF">G7K_1327-t1</name>
</gene>
<dbReference type="EC" id="3.5.1.41" evidence="6"/>
<keyword evidence="4" id="KW-0146">Chitin degradation</keyword>
<dbReference type="GO" id="GO:0009272">
    <property type="term" value="P:fungal-type cell wall biogenesis"/>
    <property type="evidence" value="ECO:0007669"/>
    <property type="project" value="UniProtKB-ARBA"/>
</dbReference>
<keyword evidence="3" id="KW-0378">Hydrolase</keyword>
<dbReference type="GO" id="GO:0005975">
    <property type="term" value="P:carbohydrate metabolic process"/>
    <property type="evidence" value="ECO:0007669"/>
    <property type="project" value="InterPro"/>
</dbReference>
<comment type="caution">
    <text evidence="10">The sequence shown here is derived from an EMBL/GenBank/DDBJ whole genome shotgun (WGS) entry which is preliminary data.</text>
</comment>
<dbReference type="Proteomes" id="UP000033140">
    <property type="component" value="Unassembled WGS sequence"/>
</dbReference>
<dbReference type="SUPFAM" id="SSF88713">
    <property type="entry name" value="Glycoside hydrolase/deacetylase"/>
    <property type="match status" value="1"/>
</dbReference>
<keyword evidence="2" id="KW-0479">Metal-binding</keyword>
<dbReference type="PROSITE" id="PS51677">
    <property type="entry name" value="NODB"/>
    <property type="match status" value="1"/>
</dbReference>
<dbReference type="Pfam" id="PF01522">
    <property type="entry name" value="Polysacc_deac_1"/>
    <property type="match status" value="1"/>
</dbReference>
<keyword evidence="4" id="KW-0624">Polysaccharide degradation</keyword>
<comment type="catalytic activity">
    <reaction evidence="7">
        <text>[(1-&gt;4)-N-acetyl-beta-D-glucosaminyl](n) + n H2O = chitosan + n acetate</text>
        <dbReference type="Rhea" id="RHEA:10464"/>
        <dbReference type="Rhea" id="RHEA-COMP:9593"/>
        <dbReference type="Rhea" id="RHEA-COMP:9597"/>
        <dbReference type="ChEBI" id="CHEBI:15377"/>
        <dbReference type="ChEBI" id="CHEBI:17029"/>
        <dbReference type="ChEBI" id="CHEBI:30089"/>
        <dbReference type="ChEBI" id="CHEBI:57704"/>
        <dbReference type="EC" id="3.5.1.41"/>
    </reaction>
    <physiologicalReaction direction="left-to-right" evidence="7">
        <dbReference type="Rhea" id="RHEA:10465"/>
    </physiologicalReaction>
</comment>
<dbReference type="InterPro" id="IPR050248">
    <property type="entry name" value="Polysacc_deacetylase_ArnD"/>
</dbReference>
<evidence type="ECO:0000256" key="8">
    <source>
        <dbReference type="SAM" id="SignalP"/>
    </source>
</evidence>
<dbReference type="EMBL" id="BACD03000007">
    <property type="protein sequence ID" value="GAO47116.1"/>
    <property type="molecule type" value="Genomic_DNA"/>
</dbReference>
<reference evidence="10 11" key="1">
    <citation type="journal article" date="2011" name="J. Gen. Appl. Microbiol.">
        <title>Draft genome sequencing of the enigmatic yeast Saitoella complicata.</title>
        <authorList>
            <person name="Nishida H."/>
            <person name="Hamamoto M."/>
            <person name="Sugiyama J."/>
        </authorList>
    </citation>
    <scope>NUCLEOTIDE SEQUENCE [LARGE SCALE GENOMIC DNA]</scope>
    <source>
        <strain evidence="10 11">NRRL Y-17804</strain>
    </source>
</reference>
<dbReference type="GO" id="GO:0006032">
    <property type="term" value="P:chitin catabolic process"/>
    <property type="evidence" value="ECO:0007669"/>
    <property type="project" value="UniProtKB-KW"/>
</dbReference>
<evidence type="ECO:0000256" key="5">
    <source>
        <dbReference type="ARBA" id="ARBA00023285"/>
    </source>
</evidence>
<keyword evidence="11" id="KW-1185">Reference proteome</keyword>
<keyword evidence="8" id="KW-0732">Signal</keyword>
<dbReference type="GO" id="GO:0046872">
    <property type="term" value="F:metal ion binding"/>
    <property type="evidence" value="ECO:0007669"/>
    <property type="project" value="UniProtKB-KW"/>
</dbReference>
<dbReference type="GO" id="GO:0004099">
    <property type="term" value="F:chitin deacetylase activity"/>
    <property type="evidence" value="ECO:0007669"/>
    <property type="project" value="UniProtKB-EC"/>
</dbReference>
<evidence type="ECO:0000256" key="2">
    <source>
        <dbReference type="ARBA" id="ARBA00022723"/>
    </source>
</evidence>
<evidence type="ECO:0000313" key="11">
    <source>
        <dbReference type="Proteomes" id="UP000033140"/>
    </source>
</evidence>
<name>A0A0E9NBN9_SAICN</name>
<proteinExistence type="predicted"/>
<evidence type="ECO:0000256" key="4">
    <source>
        <dbReference type="ARBA" id="ARBA00023024"/>
    </source>
</evidence>
<dbReference type="InterPro" id="IPR002509">
    <property type="entry name" value="NODB_dom"/>
</dbReference>
<feature type="chain" id="PRO_5002430416" description="chitin deacetylase" evidence="8">
    <location>
        <begin position="23"/>
        <end position="274"/>
    </location>
</feature>
<sequence length="274" mass="29614">MCNFHSLLCVFSLVSSLRGVYTFPLAPRADPTYPQIGFTSQPLNDSKAIALTFDDGPDSDGVITKGIADVLKSKGVPATFFINTNNTADVMASIGAQDAIKYIYENNFTMGSHTVNHVNFSAVSNDVVEQEISGVQTTIATILDEPDFKATLSRAPYGIPYEPGAPFASDVTRIAPIAAKYGVHIGWSIDSNDWKCKDDQDAAGGVQCVKDNVMNQVKGGSWGIILFHAIYHNTPDALSDVIDELVREGYHFVSVEDIVKAKYGVVSAELIRGK</sequence>
<dbReference type="PANTHER" id="PTHR10587">
    <property type="entry name" value="GLYCOSYL TRANSFERASE-RELATED"/>
    <property type="match status" value="1"/>
</dbReference>
<feature type="domain" description="NodB homology" evidence="9">
    <location>
        <begin position="47"/>
        <end position="253"/>
    </location>
</feature>
<dbReference type="PANTHER" id="PTHR10587:SF133">
    <property type="entry name" value="CHITIN DEACETYLASE 1-RELATED"/>
    <property type="match status" value="1"/>
</dbReference>
<evidence type="ECO:0000256" key="3">
    <source>
        <dbReference type="ARBA" id="ARBA00022801"/>
    </source>
</evidence>